<dbReference type="InterPro" id="IPR006626">
    <property type="entry name" value="PbH1"/>
</dbReference>
<dbReference type="SUPFAM" id="SSF51126">
    <property type="entry name" value="Pectin lyase-like"/>
    <property type="match status" value="1"/>
</dbReference>
<gene>
    <name evidence="3" type="ORF">NB037_18280</name>
</gene>
<dbReference type="AlphaFoldDB" id="A0A9X2IUQ7"/>
<keyword evidence="4" id="KW-1185">Reference proteome</keyword>
<keyword evidence="1" id="KW-0732">Signal</keyword>
<proteinExistence type="predicted"/>
<accession>A0A9X2IUQ7</accession>
<evidence type="ECO:0000313" key="3">
    <source>
        <dbReference type="EMBL" id="MCM6764367.1"/>
    </source>
</evidence>
<dbReference type="Proteomes" id="UP001155240">
    <property type="component" value="Unassembled WGS sequence"/>
</dbReference>
<evidence type="ECO:0000256" key="1">
    <source>
        <dbReference type="SAM" id="SignalP"/>
    </source>
</evidence>
<feature type="signal peptide" evidence="1">
    <location>
        <begin position="1"/>
        <end position="27"/>
    </location>
</feature>
<name>A0A9X2IUQ7_9MICO</name>
<dbReference type="InterPro" id="IPR039448">
    <property type="entry name" value="Beta_helix"/>
</dbReference>
<organism evidence="3 4">
    <name type="scientific">Rathayibacter rubneri</name>
    <dbReference type="NCBI Taxonomy" id="2950106"/>
    <lineage>
        <taxon>Bacteria</taxon>
        <taxon>Bacillati</taxon>
        <taxon>Actinomycetota</taxon>
        <taxon>Actinomycetes</taxon>
        <taxon>Micrococcales</taxon>
        <taxon>Microbacteriaceae</taxon>
        <taxon>Rathayibacter</taxon>
    </lineage>
</organism>
<sequence>MTRTLSATLAALLVVIAAFFAAAPSFAAANRYASPTGTSTVCTAAAPCSLVTAVQNAAPGDTVLLTSGTYPTVTIKAGKATVAAPVVVKPAPGASPVLGSTKVYAANTVWNDIYSRSTFYTYGSGITVDRMHIDGSGIFVRSANVIVRNSTFENGSSIDGIQVGGTTNGLIENNRVQNYDQNIDNGLHADCIQVFESTKVTLRGNVLKNCYNAGIQFSPGAGDGMSDITVESNFVSGCIVVTADCRGGSVADFREVTASNLYIRNNTFENGALRVGGAANTVFDRNIVSYLSSCTSPMTNTIVEAWNTKLCKTPSLLNQQGNVQGAP</sequence>
<dbReference type="Gene3D" id="2.160.20.10">
    <property type="entry name" value="Single-stranded right-handed beta-helix, Pectin lyase-like"/>
    <property type="match status" value="1"/>
</dbReference>
<evidence type="ECO:0000259" key="2">
    <source>
        <dbReference type="Pfam" id="PF13229"/>
    </source>
</evidence>
<dbReference type="Pfam" id="PF13229">
    <property type="entry name" value="Beta_helix"/>
    <property type="match status" value="1"/>
</dbReference>
<feature type="domain" description="Right handed beta helix" evidence="2">
    <location>
        <begin position="122"/>
        <end position="286"/>
    </location>
</feature>
<dbReference type="SMART" id="SM00710">
    <property type="entry name" value="PbH1"/>
    <property type="match status" value="5"/>
</dbReference>
<protein>
    <submittedName>
        <fullName evidence="3">Right-handed parallel beta-helix repeat-containing protein</fullName>
    </submittedName>
</protein>
<feature type="non-terminal residue" evidence="3">
    <location>
        <position position="327"/>
    </location>
</feature>
<comment type="caution">
    <text evidence="3">The sequence shown here is derived from an EMBL/GenBank/DDBJ whole genome shotgun (WGS) entry which is preliminary data.</text>
</comment>
<dbReference type="InterPro" id="IPR011050">
    <property type="entry name" value="Pectin_lyase_fold/virulence"/>
</dbReference>
<dbReference type="EMBL" id="JAMRYM010000145">
    <property type="protein sequence ID" value="MCM6764367.1"/>
    <property type="molecule type" value="Genomic_DNA"/>
</dbReference>
<feature type="chain" id="PRO_5040740008" evidence="1">
    <location>
        <begin position="28"/>
        <end position="327"/>
    </location>
</feature>
<dbReference type="RefSeq" id="WP_251948328.1">
    <property type="nucleotide sequence ID" value="NZ_JAMRYM010000145.1"/>
</dbReference>
<reference evidence="3" key="1">
    <citation type="submission" date="2022-06" db="EMBL/GenBank/DDBJ databases">
        <title>Whole genome shotgun sequencing (WGS) of Rathayibacter sp. ZW T2_19, isolated from stored onions (Allium cepa).</title>
        <authorList>
            <person name="Stoll D.A."/>
            <person name="Huch M."/>
        </authorList>
    </citation>
    <scope>NUCLEOTIDE SEQUENCE</scope>
    <source>
        <strain evidence="3">ZW T2_19</strain>
    </source>
</reference>
<evidence type="ECO:0000313" key="4">
    <source>
        <dbReference type="Proteomes" id="UP001155240"/>
    </source>
</evidence>
<dbReference type="InterPro" id="IPR012334">
    <property type="entry name" value="Pectin_lyas_fold"/>
</dbReference>